<feature type="domain" description="Ricin B lectin" evidence="2">
    <location>
        <begin position="150"/>
        <end position="277"/>
    </location>
</feature>
<organism evidence="3 4">
    <name type="scientific">Frankia canadensis</name>
    <dbReference type="NCBI Taxonomy" id="1836972"/>
    <lineage>
        <taxon>Bacteria</taxon>
        <taxon>Bacillati</taxon>
        <taxon>Actinomycetota</taxon>
        <taxon>Actinomycetes</taxon>
        <taxon>Frankiales</taxon>
        <taxon>Frankiaceae</taxon>
        <taxon>Frankia</taxon>
    </lineage>
</organism>
<evidence type="ECO:0000259" key="2">
    <source>
        <dbReference type="SMART" id="SM00458"/>
    </source>
</evidence>
<dbReference type="RefSeq" id="WP_243407754.1">
    <property type="nucleotide sequence ID" value="NZ_FZMO01000276.1"/>
</dbReference>
<dbReference type="SMART" id="SM00458">
    <property type="entry name" value="RICIN"/>
    <property type="match status" value="1"/>
</dbReference>
<name>A0A2I2KV82_9ACTN</name>
<protein>
    <submittedName>
        <fullName evidence="3">Hsp70 protein</fullName>
    </submittedName>
</protein>
<evidence type="ECO:0000256" key="1">
    <source>
        <dbReference type="SAM" id="MobiDB-lite"/>
    </source>
</evidence>
<reference evidence="3 4" key="1">
    <citation type="submission" date="2017-06" db="EMBL/GenBank/DDBJ databases">
        <authorList>
            <person name="Kim H.J."/>
            <person name="Triplett B.A."/>
        </authorList>
    </citation>
    <scope>NUCLEOTIDE SEQUENCE [LARGE SCALE GENOMIC DNA]</scope>
    <source>
        <strain evidence="3">FRACA_ARgP5</strain>
    </source>
</reference>
<dbReference type="AlphaFoldDB" id="A0A2I2KV82"/>
<dbReference type="EMBL" id="FZMO01000276">
    <property type="protein sequence ID" value="SNQ49566.1"/>
    <property type="molecule type" value="Genomic_DNA"/>
</dbReference>
<feature type="region of interest" description="Disordered" evidence="1">
    <location>
        <begin position="37"/>
        <end position="145"/>
    </location>
</feature>
<dbReference type="Proteomes" id="UP000234331">
    <property type="component" value="Unassembled WGS sequence"/>
</dbReference>
<dbReference type="InterPro" id="IPR035992">
    <property type="entry name" value="Ricin_B-like_lectins"/>
</dbReference>
<evidence type="ECO:0000313" key="3">
    <source>
        <dbReference type="EMBL" id="SNQ49566.1"/>
    </source>
</evidence>
<dbReference type="Pfam" id="PF00652">
    <property type="entry name" value="Ricin_B_lectin"/>
    <property type="match status" value="1"/>
</dbReference>
<gene>
    <name evidence="3" type="ORF">FRACA_3470002</name>
</gene>
<sequence>MAARSLPAMHIRRWTVVVLVVLYAMAVVAVAAATSRGARSYFSDPPRSTALTTSTAPARPTPAARTRFAKTASGAPSAAAAPPSSSPPSPSIGGTPVPPGATGRAGGEPAAPPPAAPSPRSVPGGAARSSAPRAAPAPVPAPVPKPQAATTVWVNVATQLCFDSNASGNVYTLGCNNGDYQRWEISARASGVQLRDARTGLCAATHANYGSDGVKLRGTVYATACGGQPAQVWIRSDERFGAVFRSTATGECLDSDGSGAVYTQDYNGGNYQHWNNP</sequence>
<accession>A0A2I2KV82</accession>
<dbReference type="SUPFAM" id="SSF50370">
    <property type="entry name" value="Ricin B-like lectins"/>
    <property type="match status" value="1"/>
</dbReference>
<dbReference type="PROSITE" id="PS50231">
    <property type="entry name" value="RICIN_B_LECTIN"/>
    <property type="match status" value="1"/>
</dbReference>
<dbReference type="CDD" id="cd23415">
    <property type="entry name" value="beta-trefoil_Ricin_AH"/>
    <property type="match status" value="1"/>
</dbReference>
<feature type="compositionally biased region" description="Pro residues" evidence="1">
    <location>
        <begin position="135"/>
        <end position="145"/>
    </location>
</feature>
<keyword evidence="4" id="KW-1185">Reference proteome</keyword>
<evidence type="ECO:0000313" key="4">
    <source>
        <dbReference type="Proteomes" id="UP000234331"/>
    </source>
</evidence>
<feature type="compositionally biased region" description="Low complexity" evidence="1">
    <location>
        <begin position="118"/>
        <end position="134"/>
    </location>
</feature>
<dbReference type="Gene3D" id="2.80.10.50">
    <property type="match status" value="1"/>
</dbReference>
<proteinExistence type="predicted"/>
<dbReference type="InterPro" id="IPR000772">
    <property type="entry name" value="Ricin_B_lectin"/>
</dbReference>
<feature type="compositionally biased region" description="Low complexity" evidence="1">
    <location>
        <begin position="45"/>
        <end position="83"/>
    </location>
</feature>